<gene>
    <name evidence="3" type="ORF">G4223_16515</name>
</gene>
<dbReference type="RefSeq" id="WP_163682007.1">
    <property type="nucleotide sequence ID" value="NZ_JAAIYP010000042.1"/>
</dbReference>
<dbReference type="InterPro" id="IPR019088">
    <property type="entry name" value="CHP02186-rel_TM"/>
</dbReference>
<feature type="chain" id="PRO_5029001246" description="TIGR02186 family protein" evidence="2">
    <location>
        <begin position="27"/>
        <end position="253"/>
    </location>
</feature>
<keyword evidence="1" id="KW-0472">Membrane</keyword>
<evidence type="ECO:0000313" key="4">
    <source>
        <dbReference type="Proteomes" id="UP000480684"/>
    </source>
</evidence>
<organism evidence="3 4">
    <name type="scientific">Magnetospirillum aberrantis SpK</name>
    <dbReference type="NCBI Taxonomy" id="908842"/>
    <lineage>
        <taxon>Bacteria</taxon>
        <taxon>Pseudomonadati</taxon>
        <taxon>Pseudomonadota</taxon>
        <taxon>Alphaproteobacteria</taxon>
        <taxon>Rhodospirillales</taxon>
        <taxon>Rhodospirillaceae</taxon>
        <taxon>Magnetospirillum</taxon>
    </lineage>
</organism>
<feature type="signal peptide" evidence="2">
    <location>
        <begin position="1"/>
        <end position="26"/>
    </location>
</feature>
<name>A0A7C9V0U3_9PROT</name>
<proteinExistence type="predicted"/>
<dbReference type="EMBL" id="JAAIYP010000042">
    <property type="protein sequence ID" value="NFV81715.1"/>
    <property type="molecule type" value="Genomic_DNA"/>
</dbReference>
<feature type="transmembrane region" description="Helical" evidence="1">
    <location>
        <begin position="229"/>
        <end position="251"/>
    </location>
</feature>
<evidence type="ECO:0000313" key="3">
    <source>
        <dbReference type="EMBL" id="NFV81715.1"/>
    </source>
</evidence>
<reference evidence="3 4" key="1">
    <citation type="submission" date="2020-02" db="EMBL/GenBank/DDBJ databases">
        <authorList>
            <person name="Dziuba M."/>
            <person name="Kuznetsov B."/>
            <person name="Mardanov A."/>
            <person name="Ravin N."/>
            <person name="Grouzdev D."/>
        </authorList>
    </citation>
    <scope>NUCLEOTIDE SEQUENCE [LARGE SCALE GENOMIC DNA]</scope>
    <source>
        <strain evidence="3 4">SpK</strain>
    </source>
</reference>
<comment type="caution">
    <text evidence="3">The sequence shown here is derived from an EMBL/GenBank/DDBJ whole genome shotgun (WGS) entry which is preliminary data.</text>
</comment>
<accession>A0A7C9V0U3</accession>
<keyword evidence="2" id="KW-0732">Signal</keyword>
<keyword evidence="1" id="KW-1133">Transmembrane helix</keyword>
<sequence>MAGGNGRPVVLFLALLAGLWASAARAAEPLVADLSRHLVAITTGFAGTDVLLFGAVEDASRGGDVVVVVRGPNHGEIVRRKARNAGIWINSGLAEVRDAPSFYRVAASKPLAEIAPQAVLERHQIGLEALDLDIHPRDERADSPQYRDALIRLKQRQGLYGDGVQDIGFLGNRLFRTEMHFPANVPVGTYLVEVYLMVDGEVASAQTTPLVVSKIGLGADVFDFAHQQAAAYGIIAILLAAGAGWAAAAIFRK</sequence>
<evidence type="ECO:0000256" key="2">
    <source>
        <dbReference type="SAM" id="SignalP"/>
    </source>
</evidence>
<evidence type="ECO:0000256" key="1">
    <source>
        <dbReference type="SAM" id="Phobius"/>
    </source>
</evidence>
<dbReference type="AlphaFoldDB" id="A0A7C9V0U3"/>
<evidence type="ECO:0008006" key="5">
    <source>
        <dbReference type="Google" id="ProtNLM"/>
    </source>
</evidence>
<dbReference type="Proteomes" id="UP000480684">
    <property type="component" value="Unassembled WGS sequence"/>
</dbReference>
<protein>
    <recommendedName>
        <fullName evidence="5">TIGR02186 family protein</fullName>
    </recommendedName>
</protein>
<keyword evidence="1" id="KW-0812">Transmembrane</keyword>
<keyword evidence="4" id="KW-1185">Reference proteome</keyword>
<dbReference type="Pfam" id="PF09608">
    <property type="entry name" value="Alph_Pro_TM"/>
    <property type="match status" value="1"/>
</dbReference>